<organism evidence="1">
    <name type="scientific">Lepeophtheirus salmonis</name>
    <name type="common">Salmon louse</name>
    <name type="synonym">Caligus salmonis</name>
    <dbReference type="NCBI Taxonomy" id="72036"/>
    <lineage>
        <taxon>Eukaryota</taxon>
        <taxon>Metazoa</taxon>
        <taxon>Ecdysozoa</taxon>
        <taxon>Arthropoda</taxon>
        <taxon>Crustacea</taxon>
        <taxon>Multicrustacea</taxon>
        <taxon>Hexanauplia</taxon>
        <taxon>Copepoda</taxon>
        <taxon>Siphonostomatoida</taxon>
        <taxon>Caligidae</taxon>
        <taxon>Lepeophtheirus</taxon>
    </lineage>
</organism>
<proteinExistence type="predicted"/>
<dbReference type="EMBL" id="HACA01019233">
    <property type="protein sequence ID" value="CDW36594.1"/>
    <property type="molecule type" value="Transcribed_RNA"/>
</dbReference>
<accession>A0A0K2UEA7</accession>
<reference evidence="1" key="1">
    <citation type="submission" date="2014-05" db="EMBL/GenBank/DDBJ databases">
        <authorList>
            <person name="Chronopoulou M."/>
        </authorList>
    </citation>
    <scope>NUCLEOTIDE SEQUENCE</scope>
    <source>
        <tissue evidence="1">Whole organism</tissue>
    </source>
</reference>
<sequence length="15" mass="1836">MRCVLRFLIFLAKIL</sequence>
<evidence type="ECO:0000313" key="1">
    <source>
        <dbReference type="EMBL" id="CDW36594.1"/>
    </source>
</evidence>
<protein>
    <submittedName>
        <fullName evidence="1">Uncharacterized protein</fullName>
    </submittedName>
</protein>
<name>A0A0K2UEA7_LEPSM</name>